<dbReference type="InterPro" id="IPR046867">
    <property type="entry name" value="AldOxase/xan_DH_MoCoBD2"/>
</dbReference>
<evidence type="ECO:0000313" key="4">
    <source>
        <dbReference type="EMBL" id="APG09697.1"/>
    </source>
</evidence>
<protein>
    <submittedName>
        <fullName evidence="4">Oxidoreductase</fullName>
    </submittedName>
</protein>
<dbReference type="PANTHER" id="PTHR11908:SF132">
    <property type="entry name" value="ALDEHYDE OXIDASE 1-RELATED"/>
    <property type="match status" value="1"/>
</dbReference>
<dbReference type="GO" id="GO:0005506">
    <property type="term" value="F:iron ion binding"/>
    <property type="evidence" value="ECO:0007669"/>
    <property type="project" value="InterPro"/>
</dbReference>
<dbReference type="EMBL" id="CP017637">
    <property type="protein sequence ID" value="APG09697.1"/>
    <property type="molecule type" value="Genomic_DNA"/>
</dbReference>
<dbReference type="Pfam" id="PF02738">
    <property type="entry name" value="MoCoBD_1"/>
    <property type="match status" value="1"/>
</dbReference>
<dbReference type="InterPro" id="IPR000674">
    <property type="entry name" value="Ald_Oxase/Xan_DH_a/b"/>
</dbReference>
<dbReference type="PANTHER" id="PTHR11908">
    <property type="entry name" value="XANTHINE DEHYDROGENASE"/>
    <property type="match status" value="1"/>
</dbReference>
<dbReference type="Pfam" id="PF20256">
    <property type="entry name" value="MoCoBD_2"/>
    <property type="match status" value="1"/>
</dbReference>
<dbReference type="InterPro" id="IPR008274">
    <property type="entry name" value="AldOxase/xan_DH_MoCoBD1"/>
</dbReference>
<dbReference type="InterPro" id="IPR036856">
    <property type="entry name" value="Ald_Oxase/Xan_DH_a/b_sf"/>
</dbReference>
<dbReference type="Proteomes" id="UP000181962">
    <property type="component" value="Chromosome"/>
</dbReference>
<evidence type="ECO:0000259" key="3">
    <source>
        <dbReference type="SMART" id="SM01008"/>
    </source>
</evidence>
<feature type="domain" description="Aldehyde oxidase/xanthine dehydrogenase a/b hammerhead" evidence="3">
    <location>
        <begin position="30"/>
        <end position="141"/>
    </location>
</feature>
<dbReference type="Gene3D" id="3.30.365.10">
    <property type="entry name" value="Aldehyde oxidase/xanthine dehydrogenase, molybdopterin binding domain"/>
    <property type="match status" value="4"/>
</dbReference>
<evidence type="ECO:0000256" key="1">
    <source>
        <dbReference type="ARBA" id="ARBA00022505"/>
    </source>
</evidence>
<dbReference type="SUPFAM" id="SSF56003">
    <property type="entry name" value="Molybdenum cofactor-binding domain"/>
    <property type="match status" value="1"/>
</dbReference>
<dbReference type="InterPro" id="IPR016208">
    <property type="entry name" value="Ald_Oxase/xanthine_DH-like"/>
</dbReference>
<dbReference type="SMART" id="SM01008">
    <property type="entry name" value="Ald_Xan_dh_C"/>
    <property type="match status" value="1"/>
</dbReference>
<evidence type="ECO:0000256" key="2">
    <source>
        <dbReference type="ARBA" id="ARBA00023002"/>
    </source>
</evidence>
<organism evidence="4 5">
    <name type="scientific">Bradyrhizobium japonicum</name>
    <dbReference type="NCBI Taxonomy" id="375"/>
    <lineage>
        <taxon>Bacteria</taxon>
        <taxon>Pseudomonadati</taxon>
        <taxon>Pseudomonadota</taxon>
        <taxon>Alphaproteobacteria</taxon>
        <taxon>Hyphomicrobiales</taxon>
        <taxon>Nitrobacteraceae</taxon>
        <taxon>Bradyrhizobium</taxon>
    </lineage>
</organism>
<evidence type="ECO:0000313" key="5">
    <source>
        <dbReference type="Proteomes" id="UP000181962"/>
    </source>
</evidence>
<reference evidence="4 5" key="1">
    <citation type="submission" date="2016-11" db="EMBL/GenBank/DDBJ databases">
        <title>Complete Genome Sequence of Bradyrhizobium sp. strain J5, an isolated from soybean nodule in Hokkaido.</title>
        <authorList>
            <person name="Kanehara K."/>
        </authorList>
    </citation>
    <scope>NUCLEOTIDE SEQUENCE [LARGE SCALE GENOMIC DNA]</scope>
    <source>
        <strain evidence="4 5">J5</strain>
    </source>
</reference>
<keyword evidence="1" id="KW-0500">Molybdenum</keyword>
<dbReference type="Gene3D" id="3.90.1170.50">
    <property type="entry name" value="Aldehyde oxidase/xanthine dehydrogenase, a/b hammerhead"/>
    <property type="match status" value="1"/>
</dbReference>
<dbReference type="GO" id="GO:0016491">
    <property type="term" value="F:oxidoreductase activity"/>
    <property type="evidence" value="ECO:0007669"/>
    <property type="project" value="UniProtKB-KW"/>
</dbReference>
<dbReference type="InterPro" id="IPR037165">
    <property type="entry name" value="AldOxase/xan_DH_Mopterin-bd_sf"/>
</dbReference>
<dbReference type="RefSeq" id="WP_071910833.1">
    <property type="nucleotide sequence ID" value="NZ_CP017637.1"/>
</dbReference>
<name>A0A1L3F8S2_BRAJP</name>
<dbReference type="OrthoDB" id="8428274at2"/>
<gene>
    <name evidence="4" type="ORF">BKD09_15265</name>
</gene>
<proteinExistence type="predicted"/>
<accession>A0A1L3F8S2</accession>
<dbReference type="AlphaFoldDB" id="A0A1L3F8S2"/>
<dbReference type="SUPFAM" id="SSF54665">
    <property type="entry name" value="CO dehydrogenase molybdoprotein N-domain-like"/>
    <property type="match status" value="1"/>
</dbReference>
<keyword evidence="2" id="KW-0560">Oxidoreductase</keyword>
<sequence length="765" mass="81749">MSTTSSESLKSNGAFLGRRIARADGVAKVTGRADYALEHDLADIVHAVIVESTVPSGRIGKIDLAAAQTIPGVLRILTHADTLPLKSCPMVPAGSVMESFLPLQDNRIRYNGQPIALVVADSFDHATEAAGRVRIDYETELAVADIDDPMAKPIDVPGAAASGMGRGDAKGALAAAAVRMEATYTTPREYSCPMEPLGTIAAWGKGGDLTVWMPSQWAEGARRAFSEWFAIPMEKVRVISPFVGGGFGVKVTAHADALLAAMAAREMRRPVKLALSRPQNFTGNGLRPAIRQNLTLGASEDGKLQVLIHENTSETSVDDDYVEGGAATAKVMYAVPNLSTTQKLVRVNSFTPSWKRAPGEAIGAYALESAMDELAYKLKLDPIELRLRNYAGQDPETAKPWSTRRLREAYDAGARAFGWERRSPEPRSMRDGHELIGWGMAGGAFPNVHTPGEARVTIAADGSVDVASSGADVGSGTYTILAQTAADALGVPFEQVRVRLGDTSLPRAPVAGVSQIANLLTGAVDKAARAAREELLTLASSHAGSPFKATRVNDFTIKDGKIAPTDGSAEAVKISELMRMVGRDRIEVTRNTMPADKASSEAEQRDAYDSFKYMGPPSATHATYAWCAQFVEVRVDEDYGTVRVRRMVGAFDCGRLYNPMLAESQWKGGMIMGMGEALLEAIHVDRRYARITNNNLGEYVVPVNADVPDIEVISVGEPDFHASALGGKTVGEIGVVGAAAAIANAVFHATGKRVRDLPITMEKLM</sequence>
<dbReference type="Pfam" id="PF01315">
    <property type="entry name" value="Ald_Xan_dh_C"/>
    <property type="match status" value="1"/>
</dbReference>